<dbReference type="PROSITE" id="PS50932">
    <property type="entry name" value="HTH_LACI_2"/>
    <property type="match status" value="1"/>
</dbReference>
<evidence type="ECO:0000256" key="2">
    <source>
        <dbReference type="ARBA" id="ARBA00023125"/>
    </source>
</evidence>
<keyword evidence="1" id="KW-0805">Transcription regulation</keyword>
<dbReference type="Proteomes" id="UP001595872">
    <property type="component" value="Unassembled WGS sequence"/>
</dbReference>
<dbReference type="EMBL" id="JBHSIT010000005">
    <property type="protein sequence ID" value="MFC4909416.1"/>
    <property type="molecule type" value="Genomic_DNA"/>
</dbReference>
<keyword evidence="3" id="KW-0804">Transcription</keyword>
<dbReference type="Pfam" id="PF13377">
    <property type="entry name" value="Peripla_BP_3"/>
    <property type="match status" value="1"/>
</dbReference>
<keyword evidence="2 6" id="KW-0238">DNA-binding</keyword>
<evidence type="ECO:0000256" key="3">
    <source>
        <dbReference type="ARBA" id="ARBA00023163"/>
    </source>
</evidence>
<reference evidence="7" key="1">
    <citation type="journal article" date="2019" name="Int. J. Syst. Evol. Microbiol.">
        <title>The Global Catalogue of Microorganisms (GCM) 10K type strain sequencing project: providing services to taxonomists for standard genome sequencing and annotation.</title>
        <authorList>
            <consortium name="The Broad Institute Genomics Platform"/>
            <consortium name="The Broad Institute Genome Sequencing Center for Infectious Disease"/>
            <person name="Wu L."/>
            <person name="Ma J."/>
        </authorList>
    </citation>
    <scope>NUCLEOTIDE SEQUENCE [LARGE SCALE GENOMIC DNA]</scope>
    <source>
        <strain evidence="7">KLKA75</strain>
    </source>
</reference>
<evidence type="ECO:0000256" key="1">
    <source>
        <dbReference type="ARBA" id="ARBA00023015"/>
    </source>
</evidence>
<dbReference type="Gene3D" id="3.40.50.2300">
    <property type="match status" value="2"/>
</dbReference>
<dbReference type="PROSITE" id="PS00356">
    <property type="entry name" value="HTH_LACI_1"/>
    <property type="match status" value="1"/>
</dbReference>
<dbReference type="InterPro" id="IPR028082">
    <property type="entry name" value="Peripla_BP_I"/>
</dbReference>
<gene>
    <name evidence="6" type="ORF">ACFPCY_18995</name>
</gene>
<evidence type="ECO:0000313" key="6">
    <source>
        <dbReference type="EMBL" id="MFC4909416.1"/>
    </source>
</evidence>
<dbReference type="PANTHER" id="PTHR30146:SF109">
    <property type="entry name" value="HTH-TYPE TRANSCRIPTIONAL REGULATOR GALS"/>
    <property type="match status" value="1"/>
</dbReference>
<evidence type="ECO:0000313" key="7">
    <source>
        <dbReference type="Proteomes" id="UP001595872"/>
    </source>
</evidence>
<organism evidence="6 7">
    <name type="scientific">Actinomadura gamaensis</name>
    <dbReference type="NCBI Taxonomy" id="1763541"/>
    <lineage>
        <taxon>Bacteria</taxon>
        <taxon>Bacillati</taxon>
        <taxon>Actinomycetota</taxon>
        <taxon>Actinomycetes</taxon>
        <taxon>Streptosporangiales</taxon>
        <taxon>Thermomonosporaceae</taxon>
        <taxon>Actinomadura</taxon>
    </lineage>
</organism>
<dbReference type="Pfam" id="PF00356">
    <property type="entry name" value="LacI"/>
    <property type="match status" value="1"/>
</dbReference>
<evidence type="ECO:0000256" key="4">
    <source>
        <dbReference type="SAM" id="MobiDB-lite"/>
    </source>
</evidence>
<evidence type="ECO:0000259" key="5">
    <source>
        <dbReference type="PROSITE" id="PS50932"/>
    </source>
</evidence>
<accession>A0ABV9U0U5</accession>
<dbReference type="SUPFAM" id="SSF53822">
    <property type="entry name" value="Periplasmic binding protein-like I"/>
    <property type="match status" value="1"/>
</dbReference>
<sequence>MTPVTPASPSGPPDERPRPAVMGDVAARAGVSQMTVSRVLNAPEKVRAATRARVLAAMRELDYRPNSAARVLASGRSGVLGVVSFDTTLYGPASTLYGIEVAARAAGYGVTIASLGLLTRHSIEEGVERLRGQSVDGIIIIAPHASAAGSLRGLPPDLPVVAVGVHEPVPVPVATVDHRAGAVRVTRHLLSLGHRTVHHISGPADWVDSTARVDGWRATLESAGCAVHEPLAGDWSARSGYEQGRRLALDPRVTAVFAANDPMALGLLRALREAGRRVPEDVSVAGFDDIPEAPYLAPPLTSVRQPFDAVGREAFRLLLDRVDGADGPPPRRVVEPELVVRESTAAPPPARP</sequence>
<feature type="region of interest" description="Disordered" evidence="4">
    <location>
        <begin position="1"/>
        <end position="20"/>
    </location>
</feature>
<protein>
    <submittedName>
        <fullName evidence="6">LacI family DNA-binding transcriptional regulator</fullName>
    </submittedName>
</protein>
<proteinExistence type="predicted"/>
<dbReference type="CDD" id="cd01392">
    <property type="entry name" value="HTH_LacI"/>
    <property type="match status" value="1"/>
</dbReference>
<dbReference type="SMART" id="SM00354">
    <property type="entry name" value="HTH_LACI"/>
    <property type="match status" value="1"/>
</dbReference>
<keyword evidence="7" id="KW-1185">Reference proteome</keyword>
<name>A0ABV9U0U5_9ACTN</name>
<dbReference type="InterPro" id="IPR010982">
    <property type="entry name" value="Lambda_DNA-bd_dom_sf"/>
</dbReference>
<dbReference type="GO" id="GO:0003677">
    <property type="term" value="F:DNA binding"/>
    <property type="evidence" value="ECO:0007669"/>
    <property type="project" value="UniProtKB-KW"/>
</dbReference>
<dbReference type="SUPFAM" id="SSF47413">
    <property type="entry name" value="lambda repressor-like DNA-binding domains"/>
    <property type="match status" value="1"/>
</dbReference>
<feature type="region of interest" description="Disordered" evidence="4">
    <location>
        <begin position="322"/>
        <end position="352"/>
    </location>
</feature>
<dbReference type="CDD" id="cd01574">
    <property type="entry name" value="PBP1_LacI"/>
    <property type="match status" value="1"/>
</dbReference>
<dbReference type="RefSeq" id="WP_378256914.1">
    <property type="nucleotide sequence ID" value="NZ_JBHSIT010000005.1"/>
</dbReference>
<comment type="caution">
    <text evidence="6">The sequence shown here is derived from an EMBL/GenBank/DDBJ whole genome shotgun (WGS) entry which is preliminary data.</text>
</comment>
<dbReference type="Gene3D" id="1.10.260.40">
    <property type="entry name" value="lambda repressor-like DNA-binding domains"/>
    <property type="match status" value="1"/>
</dbReference>
<dbReference type="InterPro" id="IPR046335">
    <property type="entry name" value="LacI/GalR-like_sensor"/>
</dbReference>
<dbReference type="PANTHER" id="PTHR30146">
    <property type="entry name" value="LACI-RELATED TRANSCRIPTIONAL REPRESSOR"/>
    <property type="match status" value="1"/>
</dbReference>
<feature type="domain" description="HTH lacI-type" evidence="5">
    <location>
        <begin position="20"/>
        <end position="74"/>
    </location>
</feature>
<dbReference type="InterPro" id="IPR000843">
    <property type="entry name" value="HTH_LacI"/>
</dbReference>